<keyword evidence="3" id="KW-0597">Phosphoprotein</keyword>
<evidence type="ECO:0000256" key="7">
    <source>
        <dbReference type="SAM" id="Phobius"/>
    </source>
</evidence>
<evidence type="ECO:0000313" key="10">
    <source>
        <dbReference type="Proteomes" id="UP001161691"/>
    </source>
</evidence>
<dbReference type="RefSeq" id="WP_282906876.1">
    <property type="nucleotide sequence ID" value="NZ_JAGRPV010000001.1"/>
</dbReference>
<accession>A0ABT6TB82</accession>
<dbReference type="SUPFAM" id="SSF55874">
    <property type="entry name" value="ATPase domain of HSP90 chaperone/DNA topoisomerase II/histidine kinase"/>
    <property type="match status" value="1"/>
</dbReference>
<comment type="subcellular location">
    <subcellularLocation>
        <location evidence="1">Cell membrane</location>
        <topology evidence="1">Multi-pass membrane protein</topology>
    </subcellularLocation>
</comment>
<dbReference type="Proteomes" id="UP001161691">
    <property type="component" value="Unassembled WGS sequence"/>
</dbReference>
<evidence type="ECO:0000256" key="6">
    <source>
        <dbReference type="ARBA" id="ARBA00023136"/>
    </source>
</evidence>
<evidence type="ECO:0000256" key="5">
    <source>
        <dbReference type="ARBA" id="ARBA00022777"/>
    </source>
</evidence>
<dbReference type="InterPro" id="IPR050640">
    <property type="entry name" value="Bact_2-comp_sensor_kinase"/>
</dbReference>
<dbReference type="GO" id="GO:0004673">
    <property type="term" value="F:protein histidine kinase activity"/>
    <property type="evidence" value="ECO:0007669"/>
    <property type="project" value="UniProtKB-EC"/>
</dbReference>
<dbReference type="InterPro" id="IPR003594">
    <property type="entry name" value="HATPase_dom"/>
</dbReference>
<evidence type="ECO:0000313" key="9">
    <source>
        <dbReference type="EMBL" id="MDI4643831.1"/>
    </source>
</evidence>
<dbReference type="InterPro" id="IPR036890">
    <property type="entry name" value="HATPase_C_sf"/>
</dbReference>
<dbReference type="PANTHER" id="PTHR34220">
    <property type="entry name" value="SENSOR HISTIDINE KINASE YPDA"/>
    <property type="match status" value="1"/>
</dbReference>
<keyword evidence="2" id="KW-1003">Cell membrane</keyword>
<keyword evidence="6 7" id="KW-0472">Membrane</keyword>
<evidence type="ECO:0000256" key="2">
    <source>
        <dbReference type="ARBA" id="ARBA00022475"/>
    </source>
</evidence>
<dbReference type="EC" id="2.7.13.3" evidence="9"/>
<evidence type="ECO:0000256" key="3">
    <source>
        <dbReference type="ARBA" id="ARBA00022553"/>
    </source>
</evidence>
<name>A0ABT6TB82_9BACL</name>
<dbReference type="SUPFAM" id="SSF158472">
    <property type="entry name" value="HAMP domain-like"/>
    <property type="match status" value="1"/>
</dbReference>
<organism evidence="9 10">
    <name type="scientific">Cohnella hashimotonis</name>
    <dbReference type="NCBI Taxonomy" id="2826895"/>
    <lineage>
        <taxon>Bacteria</taxon>
        <taxon>Bacillati</taxon>
        <taxon>Bacillota</taxon>
        <taxon>Bacilli</taxon>
        <taxon>Bacillales</taxon>
        <taxon>Paenibacillaceae</taxon>
        <taxon>Cohnella</taxon>
    </lineage>
</organism>
<reference evidence="9" key="1">
    <citation type="submission" date="2023-04" db="EMBL/GenBank/DDBJ databases">
        <title>Comparative genomic analysis of Cohnella hashimotonis sp. nov., isolated from the International Space Station.</title>
        <authorList>
            <person name="Venkateswaran K."/>
            <person name="Simpson A."/>
        </authorList>
    </citation>
    <scope>NUCLEOTIDE SEQUENCE</scope>
    <source>
        <strain evidence="9">F6_2S_P_1</strain>
    </source>
</reference>
<evidence type="ECO:0000256" key="4">
    <source>
        <dbReference type="ARBA" id="ARBA00022679"/>
    </source>
</evidence>
<evidence type="ECO:0000259" key="8">
    <source>
        <dbReference type="PROSITE" id="PS50885"/>
    </source>
</evidence>
<keyword evidence="10" id="KW-1185">Reference proteome</keyword>
<dbReference type="PROSITE" id="PS50885">
    <property type="entry name" value="HAMP"/>
    <property type="match status" value="1"/>
</dbReference>
<keyword evidence="5 9" id="KW-0418">Kinase</keyword>
<dbReference type="Pfam" id="PF06580">
    <property type="entry name" value="His_kinase"/>
    <property type="match status" value="1"/>
</dbReference>
<proteinExistence type="predicted"/>
<comment type="caution">
    <text evidence="9">The sequence shown here is derived from an EMBL/GenBank/DDBJ whole genome shotgun (WGS) entry which is preliminary data.</text>
</comment>
<evidence type="ECO:0000256" key="1">
    <source>
        <dbReference type="ARBA" id="ARBA00004651"/>
    </source>
</evidence>
<keyword evidence="4 9" id="KW-0808">Transferase</keyword>
<gene>
    <name evidence="9" type="ORF">KB449_02620</name>
</gene>
<dbReference type="PANTHER" id="PTHR34220:SF7">
    <property type="entry name" value="SENSOR HISTIDINE KINASE YPDA"/>
    <property type="match status" value="1"/>
</dbReference>
<dbReference type="EMBL" id="JAGRPV010000001">
    <property type="protein sequence ID" value="MDI4643831.1"/>
    <property type="molecule type" value="Genomic_DNA"/>
</dbReference>
<dbReference type="InterPro" id="IPR003660">
    <property type="entry name" value="HAMP_dom"/>
</dbReference>
<dbReference type="CDD" id="cd06225">
    <property type="entry name" value="HAMP"/>
    <property type="match status" value="1"/>
</dbReference>
<feature type="domain" description="HAMP" evidence="8">
    <location>
        <begin position="313"/>
        <end position="368"/>
    </location>
</feature>
<feature type="transmembrane region" description="Helical" evidence="7">
    <location>
        <begin position="294"/>
        <end position="316"/>
    </location>
</feature>
<dbReference type="InterPro" id="IPR010559">
    <property type="entry name" value="Sig_transdc_His_kin_internal"/>
</dbReference>
<keyword evidence="7" id="KW-1133">Transmembrane helix</keyword>
<keyword evidence="7" id="KW-0812">Transmembrane</keyword>
<sequence length="604" mass="66594">MNAFGRLSIRTQVLLIGALIVAIIPFVIVRVYQQSSATVISQNTEYNTELVSILKQRVSANYANVSALMMNLGYDATLQKFLLEPDKLKQYDLSQKVESLMSIARNTNQDILDIVAVGRTGSYTSLAGRTQRIRELMATAGGDGTVHYRGYSPPDKVLDKGKLLFGMNIFASGDTQFYGEKIGYILVVLDIQSIHSAFEGYPRLAGTNFFMMDDKGVIYANGGDWERMLDNMGIGDEGDENQAAEAGKAAVRKIGGKKYAVQTFALPEISGKIVTAVPIHNLMKELERLRKTSYWLLAVTLLVVSIPYAMLMVNILRPLTRLMRFMKRLKGGNLEVLHDKVDLKGYAEIEVISSEFNTMMGRINDLTGQLVDATSKLYQVDLEKQRAEYAYLQSQINPHFLSNTLDSIKGIAIVKGNQDIFEMTTALSSMLRYSIKGKDEVSLADELKIAEACVKIHQGRFPGRLTFKLVCPEELQDIPVPRMIVQPIVENALGHGLEPRGRGGVLLICASENADGRLEIAVEDNGVGIEPDRLALLTASLASRNAEASGHIGVRNVHNRLWLKYGEPCGVRLESEPGRGTKVVLTLTGRRADANDTRSGDEAV</sequence>
<protein>
    <submittedName>
        <fullName evidence="9">Sensor histidine kinase</fullName>
        <ecNumber evidence="9">2.7.13.3</ecNumber>
    </submittedName>
</protein>
<dbReference type="Gene3D" id="6.10.340.10">
    <property type="match status" value="1"/>
</dbReference>
<feature type="transmembrane region" description="Helical" evidence="7">
    <location>
        <begin position="12"/>
        <end position="32"/>
    </location>
</feature>
<dbReference type="Pfam" id="PF02518">
    <property type="entry name" value="HATPase_c"/>
    <property type="match status" value="1"/>
</dbReference>
<dbReference type="Gene3D" id="3.30.565.10">
    <property type="entry name" value="Histidine kinase-like ATPase, C-terminal domain"/>
    <property type="match status" value="1"/>
</dbReference>